<reference evidence="2 3" key="1">
    <citation type="submission" date="2022-05" db="EMBL/GenBank/DDBJ databases">
        <authorList>
            <person name="Jo J.-H."/>
            <person name="Im W.-T."/>
        </authorList>
    </citation>
    <scope>NUCLEOTIDE SEQUENCE [LARGE SCALE GENOMIC DNA]</scope>
    <source>
        <strain evidence="2 3">NSE70-1</strain>
    </source>
</reference>
<dbReference type="PANTHER" id="PTHR12526">
    <property type="entry name" value="GLYCOSYLTRANSFERASE"/>
    <property type="match status" value="1"/>
</dbReference>
<protein>
    <submittedName>
        <fullName evidence="2">Glycosyltransferase family 4 protein</fullName>
    </submittedName>
</protein>
<keyword evidence="3" id="KW-1185">Reference proteome</keyword>
<feature type="domain" description="Glycosyltransferase subfamily 4-like N-terminal" evidence="1">
    <location>
        <begin position="28"/>
        <end position="153"/>
    </location>
</feature>
<dbReference type="PANTHER" id="PTHR12526:SF638">
    <property type="entry name" value="SPORE COAT PROTEIN SA"/>
    <property type="match status" value="1"/>
</dbReference>
<gene>
    <name evidence="2" type="ORF">LZ496_00935</name>
</gene>
<evidence type="ECO:0000313" key="3">
    <source>
        <dbReference type="Proteomes" id="UP001203410"/>
    </source>
</evidence>
<evidence type="ECO:0000313" key="2">
    <source>
        <dbReference type="EMBL" id="MCL6697357.1"/>
    </source>
</evidence>
<comment type="caution">
    <text evidence="2">The sequence shown here is derived from an EMBL/GenBank/DDBJ whole genome shotgun (WGS) entry which is preliminary data.</text>
</comment>
<dbReference type="Pfam" id="PF13692">
    <property type="entry name" value="Glyco_trans_1_4"/>
    <property type="match status" value="1"/>
</dbReference>
<name>A0ABT0RQR6_9SPHN</name>
<proteinExistence type="predicted"/>
<dbReference type="Pfam" id="PF13477">
    <property type="entry name" value="Glyco_trans_4_2"/>
    <property type="match status" value="1"/>
</dbReference>
<sequence>MRTTSGARPAIILSANSFWNVANFRAGLLKALAAEGFRIVIAAPQPDEEWAARHGASTNPISIDRSGLNPFRDALLFFEYLKLIRRVRPAAFIGFTAKPNIYGSLAAVICGVPSLPNVSGLGTAFIKPGPLSVIVGTLYRLAFRNCPIVFFQNPDDSELFIQRGIVRREQVRILPGSGVDLAHFSPAPTPDAIRFLFVGRLLGDKGVREFVEAARLVRQDHPDWIFQLLGPLDEDNRSAIQRAELDQWLADGTVEYLGAVDDVRPHIAAATAIVLPSYREGLSRSLLEAAAMARPLIATDVPGNRHIVSDGNNGLLCAVRKPLSLASAIRKMGQMASGEREAMGQSGRAIVEREFSEAKVTSAYSEALAQLCNRPRS</sequence>
<dbReference type="Gene3D" id="3.40.50.2000">
    <property type="entry name" value="Glycogen Phosphorylase B"/>
    <property type="match status" value="2"/>
</dbReference>
<accession>A0ABT0RQR6</accession>
<dbReference type="SUPFAM" id="SSF53756">
    <property type="entry name" value="UDP-Glycosyltransferase/glycogen phosphorylase"/>
    <property type="match status" value="1"/>
</dbReference>
<dbReference type="InterPro" id="IPR028098">
    <property type="entry name" value="Glyco_trans_4-like_N"/>
</dbReference>
<dbReference type="EMBL" id="JAMGBA010000001">
    <property type="protein sequence ID" value="MCL6697357.1"/>
    <property type="molecule type" value="Genomic_DNA"/>
</dbReference>
<evidence type="ECO:0000259" key="1">
    <source>
        <dbReference type="Pfam" id="PF13477"/>
    </source>
</evidence>
<dbReference type="Proteomes" id="UP001203410">
    <property type="component" value="Unassembled WGS sequence"/>
</dbReference>
<organism evidence="2 3">
    <name type="scientific">Sphingomonas caseinilyticus</name>
    <dbReference type="NCBI Taxonomy" id="2908205"/>
    <lineage>
        <taxon>Bacteria</taxon>
        <taxon>Pseudomonadati</taxon>
        <taxon>Pseudomonadota</taxon>
        <taxon>Alphaproteobacteria</taxon>
        <taxon>Sphingomonadales</taxon>
        <taxon>Sphingomonadaceae</taxon>
        <taxon>Sphingomonas</taxon>
    </lineage>
</organism>
<dbReference type="RefSeq" id="WP_249902732.1">
    <property type="nucleotide sequence ID" value="NZ_JAMGBA010000001.1"/>
</dbReference>
<dbReference type="CDD" id="cd03808">
    <property type="entry name" value="GT4_CapM-like"/>
    <property type="match status" value="1"/>
</dbReference>